<sequence>MVRQLHTNKNKQHLAPSILGAYISSMDINNRLESTLKGNITRLETFIETVKTETEIDIVELKVKLKNVTFLQKNIDELRGNYYAIPNVKEAEIVTIDEELNQMDERLEKLEVRMETVINSSCMKVLRQ</sequence>
<dbReference type="EMBL" id="BGPR01014942">
    <property type="protein sequence ID" value="GBN67357.1"/>
    <property type="molecule type" value="Genomic_DNA"/>
</dbReference>
<comment type="caution">
    <text evidence="2">The sequence shown here is derived from an EMBL/GenBank/DDBJ whole genome shotgun (WGS) entry which is preliminary data.</text>
</comment>
<evidence type="ECO:0000256" key="1">
    <source>
        <dbReference type="SAM" id="Coils"/>
    </source>
</evidence>
<dbReference type="OrthoDB" id="7444419at2759"/>
<organism evidence="2 3">
    <name type="scientific">Araneus ventricosus</name>
    <name type="common">Orbweaver spider</name>
    <name type="synonym">Epeira ventricosa</name>
    <dbReference type="NCBI Taxonomy" id="182803"/>
    <lineage>
        <taxon>Eukaryota</taxon>
        <taxon>Metazoa</taxon>
        <taxon>Ecdysozoa</taxon>
        <taxon>Arthropoda</taxon>
        <taxon>Chelicerata</taxon>
        <taxon>Arachnida</taxon>
        <taxon>Araneae</taxon>
        <taxon>Araneomorphae</taxon>
        <taxon>Entelegynae</taxon>
        <taxon>Araneoidea</taxon>
        <taxon>Araneidae</taxon>
        <taxon>Araneus</taxon>
    </lineage>
</organism>
<gene>
    <name evidence="2" type="ORF">AVEN_70794_1</name>
</gene>
<evidence type="ECO:0000313" key="3">
    <source>
        <dbReference type="Proteomes" id="UP000499080"/>
    </source>
</evidence>
<dbReference type="AlphaFoldDB" id="A0A4Y2QVG1"/>
<evidence type="ECO:0000313" key="2">
    <source>
        <dbReference type="EMBL" id="GBN67357.1"/>
    </source>
</evidence>
<proteinExistence type="predicted"/>
<accession>A0A4Y2QVG1</accession>
<feature type="coiled-coil region" evidence="1">
    <location>
        <begin position="93"/>
        <end position="120"/>
    </location>
</feature>
<keyword evidence="1" id="KW-0175">Coiled coil</keyword>
<reference evidence="2 3" key="1">
    <citation type="journal article" date="2019" name="Sci. Rep.">
        <title>Orb-weaving spider Araneus ventricosus genome elucidates the spidroin gene catalogue.</title>
        <authorList>
            <person name="Kono N."/>
            <person name="Nakamura H."/>
            <person name="Ohtoshi R."/>
            <person name="Moran D.A.P."/>
            <person name="Shinohara A."/>
            <person name="Yoshida Y."/>
            <person name="Fujiwara M."/>
            <person name="Mori M."/>
            <person name="Tomita M."/>
            <person name="Arakawa K."/>
        </authorList>
    </citation>
    <scope>NUCLEOTIDE SEQUENCE [LARGE SCALE GENOMIC DNA]</scope>
</reference>
<dbReference type="Proteomes" id="UP000499080">
    <property type="component" value="Unassembled WGS sequence"/>
</dbReference>
<protein>
    <submittedName>
        <fullName evidence="2">Uncharacterized protein</fullName>
    </submittedName>
</protein>
<keyword evidence="3" id="KW-1185">Reference proteome</keyword>
<name>A0A4Y2QVG1_ARAVE</name>